<proteinExistence type="predicted"/>
<evidence type="ECO:0000256" key="2">
    <source>
        <dbReference type="SAM" id="MobiDB-lite"/>
    </source>
</evidence>
<name>A0A8H4XGA1_9HYPO</name>
<feature type="region of interest" description="Disordered" evidence="2">
    <location>
        <begin position="46"/>
        <end position="82"/>
    </location>
</feature>
<evidence type="ECO:0000256" key="1">
    <source>
        <dbReference type="ARBA" id="ARBA00023242"/>
    </source>
</evidence>
<dbReference type="InterPro" id="IPR036864">
    <property type="entry name" value="Zn2-C6_fun-type_DNA-bd_sf"/>
</dbReference>
<dbReference type="SMART" id="SM00066">
    <property type="entry name" value="GAL4"/>
    <property type="match status" value="1"/>
</dbReference>
<dbReference type="InterPro" id="IPR001138">
    <property type="entry name" value="Zn2Cys6_DnaBD"/>
</dbReference>
<keyword evidence="1" id="KW-0539">Nucleus</keyword>
<dbReference type="Pfam" id="PF00172">
    <property type="entry name" value="Zn_clus"/>
    <property type="match status" value="1"/>
</dbReference>
<comment type="caution">
    <text evidence="4">The sequence shown here is derived from an EMBL/GenBank/DDBJ whole genome shotgun (WGS) entry which is preliminary data.</text>
</comment>
<evidence type="ECO:0000313" key="5">
    <source>
        <dbReference type="Proteomes" id="UP000635477"/>
    </source>
</evidence>
<dbReference type="GO" id="GO:0000981">
    <property type="term" value="F:DNA-binding transcription factor activity, RNA polymerase II-specific"/>
    <property type="evidence" value="ECO:0007669"/>
    <property type="project" value="InterPro"/>
</dbReference>
<dbReference type="GO" id="GO:0008270">
    <property type="term" value="F:zinc ion binding"/>
    <property type="evidence" value="ECO:0007669"/>
    <property type="project" value="InterPro"/>
</dbReference>
<dbReference type="PROSITE" id="PS50048">
    <property type="entry name" value="ZN2_CY6_FUNGAL_2"/>
    <property type="match status" value="1"/>
</dbReference>
<reference evidence="4" key="2">
    <citation type="submission" date="2020-05" db="EMBL/GenBank/DDBJ databases">
        <authorList>
            <person name="Kim H.-S."/>
            <person name="Proctor R.H."/>
            <person name="Brown D.W."/>
        </authorList>
    </citation>
    <scope>NUCLEOTIDE SEQUENCE</scope>
    <source>
        <strain evidence="4">NRRL 22465</strain>
    </source>
</reference>
<dbReference type="SUPFAM" id="SSF57701">
    <property type="entry name" value="Zn2/Cys6 DNA-binding domain"/>
    <property type="match status" value="1"/>
</dbReference>
<dbReference type="PROSITE" id="PS00463">
    <property type="entry name" value="ZN2_CY6_FUNGAL_1"/>
    <property type="match status" value="1"/>
</dbReference>
<evidence type="ECO:0000313" key="4">
    <source>
        <dbReference type="EMBL" id="KAF4974018.1"/>
    </source>
</evidence>
<dbReference type="OrthoDB" id="4222821at2759"/>
<sequence>MSLAKSQKRFPACDRCRTQKLKCLRNEDDLPCKRCSQAQAQCITSNRRHPGRPPTRADNRVLSIGRANWPSSGGTRQSHEYPENVQHDDNHLLLDDINTLSNVLSDFNSSPEYPLHTLDLESFWDPFKLFPHSPLLSTLSSPTEDARASQDPSQSDNGQPVDPQIRLTSLQHNLSTKLVQLKALDWDLRKSLDLKCLCLADSCPDPDPAAENHLVEIFDLMAELQNLLTNMVANKQPDSHEAANEPWNSRVTLTLTAVSCYLHICSLYECVFSRALGQSSNGLSIKDLIFNPPLRLSMAGTVITTEKNVVGRLFIQLMVAKILPIEAALGIPLKLRISEETSMEAQQTPIQYLDEGKMEALLKTLQELGAPEYGLEGGDFVSNTVKQKMRRILTT</sequence>
<feature type="region of interest" description="Disordered" evidence="2">
    <location>
        <begin position="138"/>
        <end position="163"/>
    </location>
</feature>
<dbReference type="Proteomes" id="UP000635477">
    <property type="component" value="Unassembled WGS sequence"/>
</dbReference>
<evidence type="ECO:0000259" key="3">
    <source>
        <dbReference type="PROSITE" id="PS50048"/>
    </source>
</evidence>
<dbReference type="AlphaFoldDB" id="A0A8H4XGA1"/>
<protein>
    <recommendedName>
        <fullName evidence="3">Zn(2)-C6 fungal-type domain-containing protein</fullName>
    </recommendedName>
</protein>
<organism evidence="4 5">
    <name type="scientific">Fusarium zealandicum</name>
    <dbReference type="NCBI Taxonomy" id="1053134"/>
    <lineage>
        <taxon>Eukaryota</taxon>
        <taxon>Fungi</taxon>
        <taxon>Dikarya</taxon>
        <taxon>Ascomycota</taxon>
        <taxon>Pezizomycotina</taxon>
        <taxon>Sordariomycetes</taxon>
        <taxon>Hypocreomycetidae</taxon>
        <taxon>Hypocreales</taxon>
        <taxon>Nectriaceae</taxon>
        <taxon>Fusarium</taxon>
        <taxon>Fusarium staphyleae species complex</taxon>
    </lineage>
</organism>
<dbReference type="CDD" id="cd00067">
    <property type="entry name" value="GAL4"/>
    <property type="match status" value="1"/>
</dbReference>
<dbReference type="Gene3D" id="4.10.240.10">
    <property type="entry name" value="Zn(2)-C6 fungal-type DNA-binding domain"/>
    <property type="match status" value="1"/>
</dbReference>
<accession>A0A8H4XGA1</accession>
<keyword evidence="5" id="KW-1185">Reference proteome</keyword>
<dbReference type="EMBL" id="JABEYC010000813">
    <property type="protein sequence ID" value="KAF4974018.1"/>
    <property type="molecule type" value="Genomic_DNA"/>
</dbReference>
<reference evidence="4" key="1">
    <citation type="journal article" date="2020" name="BMC Genomics">
        <title>Correction to: Identification and distribution of gene clusters required for synthesis of sphingolipid metabolism inhibitors in diverse species of the filamentous fungus Fusarium.</title>
        <authorList>
            <person name="Kim H.S."/>
            <person name="Lohmar J.M."/>
            <person name="Busman M."/>
            <person name="Brown D.W."/>
            <person name="Naumann T.A."/>
            <person name="Divon H.H."/>
            <person name="Lysoe E."/>
            <person name="Uhlig S."/>
            <person name="Proctor R.H."/>
        </authorList>
    </citation>
    <scope>NUCLEOTIDE SEQUENCE</scope>
    <source>
        <strain evidence="4">NRRL 22465</strain>
    </source>
</reference>
<feature type="domain" description="Zn(2)-C6 fungal-type" evidence="3">
    <location>
        <begin position="12"/>
        <end position="44"/>
    </location>
</feature>
<gene>
    <name evidence="4" type="ORF">FZEAL_9038</name>
</gene>